<feature type="binding site" evidence="7">
    <location>
        <position position="325"/>
    </location>
    <ligand>
        <name>3-phosphoshikimate</name>
        <dbReference type="ChEBI" id="CHEBI:145989"/>
    </ligand>
</feature>
<organism evidence="9 10">
    <name type="scientific">Salinispira pacifica</name>
    <dbReference type="NCBI Taxonomy" id="1307761"/>
    <lineage>
        <taxon>Bacteria</taxon>
        <taxon>Pseudomonadati</taxon>
        <taxon>Spirochaetota</taxon>
        <taxon>Spirochaetia</taxon>
        <taxon>Spirochaetales</taxon>
        <taxon>Spirochaetaceae</taxon>
        <taxon>Salinispira</taxon>
    </lineage>
</organism>
<protein>
    <recommendedName>
        <fullName evidence="7">3-phosphoshikimate 1-carboxyvinyltransferase</fullName>
        <ecNumber evidence="7">2.5.1.19</ecNumber>
    </recommendedName>
    <alternativeName>
        <fullName evidence="7">5-enolpyruvylshikimate-3-phosphate synthase</fullName>
        <shortName evidence="7">EPSP synthase</shortName>
        <shortName evidence="7">EPSPS</shortName>
    </alternativeName>
</protein>
<dbReference type="Pfam" id="PF00275">
    <property type="entry name" value="EPSP_synthase"/>
    <property type="match status" value="1"/>
</dbReference>
<keyword evidence="3 7" id="KW-0028">Amino-acid biosynthesis</keyword>
<comment type="similarity">
    <text evidence="2 7">Belongs to the EPSP synthase family.</text>
</comment>
<dbReference type="Proteomes" id="UP000018680">
    <property type="component" value="Chromosome"/>
</dbReference>
<dbReference type="InterPro" id="IPR013792">
    <property type="entry name" value="RNA3'P_cycl/enolpyr_Trfase_a/b"/>
</dbReference>
<dbReference type="PATRIC" id="fig|1307761.3.peg.3228"/>
<dbReference type="eggNOG" id="COG0128">
    <property type="taxonomic scope" value="Bacteria"/>
</dbReference>
<dbReference type="EC" id="2.5.1.19" evidence="7"/>
<dbReference type="InterPro" id="IPR001986">
    <property type="entry name" value="Enolpyruvate_Tfrase_dom"/>
</dbReference>
<gene>
    <name evidence="7" type="primary">aroA</name>
    <name evidence="9" type="ORF">L21SP2_3239</name>
</gene>
<dbReference type="CDD" id="cd01556">
    <property type="entry name" value="EPSP_synthase"/>
    <property type="match status" value="1"/>
</dbReference>
<evidence type="ECO:0000256" key="6">
    <source>
        <dbReference type="ARBA" id="ARBA00044633"/>
    </source>
</evidence>
<keyword evidence="4 7" id="KW-0808">Transferase</keyword>
<keyword evidence="5 7" id="KW-0057">Aromatic amino acid biosynthesis</keyword>
<dbReference type="Gene3D" id="3.65.10.10">
    <property type="entry name" value="Enolpyruvate transferase domain"/>
    <property type="match status" value="2"/>
</dbReference>
<dbReference type="InterPro" id="IPR006264">
    <property type="entry name" value="EPSP_synthase"/>
</dbReference>
<feature type="binding site" evidence="7">
    <location>
        <position position="20"/>
    </location>
    <ligand>
        <name>phosphoenolpyruvate</name>
        <dbReference type="ChEBI" id="CHEBI:58702"/>
    </ligand>
</feature>
<name>V5WN30_9SPIO</name>
<dbReference type="AlphaFoldDB" id="V5WN30"/>
<dbReference type="RefSeq" id="WP_024269472.1">
    <property type="nucleotide sequence ID" value="NC_023035.1"/>
</dbReference>
<comment type="pathway">
    <text evidence="1 7">Metabolic intermediate biosynthesis; chorismate biosynthesis; chorismate from D-erythrose 4-phosphate and phosphoenolpyruvate: step 6/7.</text>
</comment>
<feature type="binding site" evidence="7">
    <location>
        <position position="356"/>
    </location>
    <ligand>
        <name>phosphoenolpyruvate</name>
        <dbReference type="ChEBI" id="CHEBI:58702"/>
    </ligand>
</feature>
<evidence type="ECO:0000256" key="3">
    <source>
        <dbReference type="ARBA" id="ARBA00022605"/>
    </source>
</evidence>
<dbReference type="PANTHER" id="PTHR21090:SF5">
    <property type="entry name" value="PENTAFUNCTIONAL AROM POLYPEPTIDE"/>
    <property type="match status" value="1"/>
</dbReference>
<comment type="caution">
    <text evidence="7">Lacks conserved residue(s) required for the propagation of feature annotation.</text>
</comment>
<comment type="function">
    <text evidence="7">Catalyzes the transfer of the enolpyruvyl moiety of phosphoenolpyruvate (PEP) to the 5-hydroxyl of shikimate-3-phosphate (S3P) to produce enolpyruvyl shikimate-3-phosphate and inorganic phosphate.</text>
</comment>
<dbReference type="GO" id="GO:0008652">
    <property type="term" value="P:amino acid biosynthetic process"/>
    <property type="evidence" value="ECO:0007669"/>
    <property type="project" value="UniProtKB-KW"/>
</dbReference>
<feature type="binding site" evidence="7">
    <location>
        <position position="397"/>
    </location>
    <ligand>
        <name>phosphoenolpyruvate</name>
        <dbReference type="ChEBI" id="CHEBI:58702"/>
    </ligand>
</feature>
<evidence type="ECO:0000259" key="8">
    <source>
        <dbReference type="Pfam" id="PF00275"/>
    </source>
</evidence>
<dbReference type="UniPathway" id="UPA00053">
    <property type="reaction ID" value="UER00089"/>
</dbReference>
<dbReference type="KEGG" id="slr:L21SP2_3239"/>
<proteinExistence type="inferred from homology"/>
<sequence length="449" mass="47425">MIAHIHNAQPSGEVIVPASKSHTIRALLIAALADGESIIANPLDSKDAVSCIHAVRAFGAEVEELPNGALGYARALKVRGVGHKTSGILAEAPADVLDVGNSGTTLYLAAGIAALSPGITVFTGDEQIRARPIRPLLNAINDLGGQARTTRNADAAPFIVSGPLTGGTAEIACPTSQYLSSLLLAAPLMPPGSLADIRITLLHERPYAEMTQSWLEEQGIEFENREWEQIRIPGGQSYRPFEKAVPGDFSSATFFACAAAITGSTLLLKGLDMNDSQGDKAVFSVLREMGCSVDVTDDGILISGPDPEKGERLRGGDFDINAIPDALPALAVTAAFAQGTTRFTNVPQARLKETDRIDCMDRELKKMGITCSQQEDGLTIEGGRPRGAQVDGHHDHRIVMACAVAGLASDGDMQISTAEAASVTFPGFFTILENVTSRQDGKRTSVLDE</sequence>
<feature type="binding site" evidence="7">
    <location>
        <position position="25"/>
    </location>
    <ligand>
        <name>3-phosphoshikimate</name>
        <dbReference type="ChEBI" id="CHEBI:145989"/>
    </ligand>
</feature>
<evidence type="ECO:0000313" key="10">
    <source>
        <dbReference type="Proteomes" id="UP000018680"/>
    </source>
</evidence>
<dbReference type="InterPro" id="IPR036968">
    <property type="entry name" value="Enolpyruvate_Tfrase_sf"/>
</dbReference>
<keyword evidence="7" id="KW-0963">Cytoplasm</keyword>
<comment type="subunit">
    <text evidence="7">Monomer.</text>
</comment>
<evidence type="ECO:0000256" key="2">
    <source>
        <dbReference type="ARBA" id="ARBA00009948"/>
    </source>
</evidence>
<keyword evidence="10" id="KW-1185">Reference proteome</keyword>
<feature type="binding site" evidence="7">
    <location>
        <position position="352"/>
    </location>
    <ligand>
        <name>3-phosphoshikimate</name>
        <dbReference type="ChEBI" id="CHEBI:145989"/>
    </ligand>
</feature>
<dbReference type="HOGENOM" id="CLU_024321_0_0_12"/>
<evidence type="ECO:0000256" key="4">
    <source>
        <dbReference type="ARBA" id="ARBA00022679"/>
    </source>
</evidence>
<feature type="binding site" evidence="7">
    <location>
        <position position="176"/>
    </location>
    <ligand>
        <name>3-phosphoshikimate</name>
        <dbReference type="ChEBI" id="CHEBI:145989"/>
    </ligand>
</feature>
<feature type="binding site" evidence="7">
    <location>
        <position position="348"/>
    </location>
    <ligand>
        <name>3-phosphoshikimate</name>
        <dbReference type="ChEBI" id="CHEBI:145989"/>
    </ligand>
</feature>
<feature type="binding site" evidence="7">
    <location>
        <position position="175"/>
    </location>
    <ligand>
        <name>3-phosphoshikimate</name>
        <dbReference type="ChEBI" id="CHEBI:145989"/>
    </ligand>
</feature>
<dbReference type="PANTHER" id="PTHR21090">
    <property type="entry name" value="AROM/DEHYDROQUINATE SYNTHASE"/>
    <property type="match status" value="1"/>
</dbReference>
<feature type="active site" description="Proton acceptor" evidence="7">
    <location>
        <position position="325"/>
    </location>
</feature>
<evidence type="ECO:0000256" key="5">
    <source>
        <dbReference type="ARBA" id="ARBA00023141"/>
    </source>
</evidence>
<evidence type="ECO:0000256" key="1">
    <source>
        <dbReference type="ARBA" id="ARBA00004811"/>
    </source>
</evidence>
<evidence type="ECO:0000313" key="9">
    <source>
        <dbReference type="EMBL" id="AHC16579.1"/>
    </source>
</evidence>
<dbReference type="GO" id="GO:0005737">
    <property type="term" value="C:cytoplasm"/>
    <property type="evidence" value="ECO:0007669"/>
    <property type="project" value="UniProtKB-SubCell"/>
</dbReference>
<feature type="binding site" evidence="7">
    <location>
        <position position="103"/>
    </location>
    <ligand>
        <name>phosphoenolpyruvate</name>
        <dbReference type="ChEBI" id="CHEBI:58702"/>
    </ligand>
</feature>
<dbReference type="SUPFAM" id="SSF55205">
    <property type="entry name" value="EPT/RTPC-like"/>
    <property type="match status" value="1"/>
</dbReference>
<feature type="binding site" evidence="7">
    <location>
        <position position="177"/>
    </location>
    <ligand>
        <name>3-phosphoshikimate</name>
        <dbReference type="ChEBI" id="CHEBI:145989"/>
    </ligand>
</feature>
<accession>V5WN30</accession>
<dbReference type="NCBIfam" id="TIGR01356">
    <property type="entry name" value="aroA"/>
    <property type="match status" value="1"/>
</dbReference>
<feature type="binding site" evidence="7">
    <location>
        <position position="20"/>
    </location>
    <ligand>
        <name>3-phosphoshikimate</name>
        <dbReference type="ChEBI" id="CHEBI:145989"/>
    </ligand>
</feature>
<comment type="catalytic activity">
    <reaction evidence="6">
        <text>3-phosphoshikimate + phosphoenolpyruvate = 5-O-(1-carboxyvinyl)-3-phosphoshikimate + phosphate</text>
        <dbReference type="Rhea" id="RHEA:21256"/>
        <dbReference type="ChEBI" id="CHEBI:43474"/>
        <dbReference type="ChEBI" id="CHEBI:57701"/>
        <dbReference type="ChEBI" id="CHEBI:58702"/>
        <dbReference type="ChEBI" id="CHEBI:145989"/>
        <dbReference type="EC" id="2.5.1.19"/>
    </reaction>
    <physiologicalReaction direction="left-to-right" evidence="6">
        <dbReference type="Rhea" id="RHEA:21257"/>
    </physiologicalReaction>
</comment>
<feature type="binding site" evidence="7">
    <location>
        <position position="21"/>
    </location>
    <ligand>
        <name>3-phosphoshikimate</name>
        <dbReference type="ChEBI" id="CHEBI:145989"/>
    </ligand>
</feature>
<feature type="domain" description="Enolpyruvate transferase" evidence="8">
    <location>
        <begin position="11"/>
        <end position="431"/>
    </location>
</feature>
<dbReference type="PIRSF" id="PIRSF000505">
    <property type="entry name" value="EPSPS"/>
    <property type="match status" value="1"/>
</dbReference>
<dbReference type="GO" id="GO:0009423">
    <property type="term" value="P:chorismate biosynthetic process"/>
    <property type="evidence" value="ECO:0007669"/>
    <property type="project" value="UniProtKB-UniRule"/>
</dbReference>
<dbReference type="STRING" id="1307761.L21SP2_3239"/>
<dbReference type="EMBL" id="CP006939">
    <property type="protein sequence ID" value="AHC16579.1"/>
    <property type="molecule type" value="Genomic_DNA"/>
</dbReference>
<dbReference type="OrthoDB" id="9809920at2"/>
<reference evidence="9 10" key="1">
    <citation type="journal article" date="2015" name="Stand. Genomic Sci.">
        <title>Complete genome sequence and description of Salinispira pacifica gen. nov., sp. nov., a novel spirochaete isolated form a hypersaline microbial mat.</title>
        <authorList>
            <person name="Ben Hania W."/>
            <person name="Joseph M."/>
            <person name="Schumann P."/>
            <person name="Bunk B."/>
            <person name="Fiebig A."/>
            <person name="Sproer C."/>
            <person name="Klenk H.P."/>
            <person name="Fardeau M.L."/>
            <person name="Spring S."/>
        </authorList>
    </citation>
    <scope>NUCLEOTIDE SEQUENCE [LARGE SCALE GENOMIC DNA]</scope>
    <source>
        <strain evidence="9 10">L21-RPul-D2</strain>
    </source>
</reference>
<feature type="binding site" evidence="7">
    <location>
        <position position="177"/>
    </location>
    <ligand>
        <name>phosphoenolpyruvate</name>
        <dbReference type="ChEBI" id="CHEBI:58702"/>
    </ligand>
</feature>
<dbReference type="HAMAP" id="MF_00210">
    <property type="entry name" value="EPSP_synth"/>
    <property type="match status" value="1"/>
</dbReference>
<dbReference type="GO" id="GO:0003866">
    <property type="term" value="F:3-phosphoshikimate 1-carboxyvinyltransferase activity"/>
    <property type="evidence" value="ECO:0007669"/>
    <property type="project" value="UniProtKB-UniRule"/>
</dbReference>
<evidence type="ECO:0000256" key="7">
    <source>
        <dbReference type="HAMAP-Rule" id="MF_00210"/>
    </source>
</evidence>
<comment type="subcellular location">
    <subcellularLocation>
        <location evidence="7">Cytoplasm</location>
    </subcellularLocation>
</comment>
<feature type="binding site" evidence="7">
    <location>
        <position position="131"/>
    </location>
    <ligand>
        <name>phosphoenolpyruvate</name>
        <dbReference type="ChEBI" id="CHEBI:58702"/>
    </ligand>
</feature>
<dbReference type="GO" id="GO:0009073">
    <property type="term" value="P:aromatic amino acid family biosynthetic process"/>
    <property type="evidence" value="ECO:0007669"/>
    <property type="project" value="UniProtKB-KW"/>
</dbReference>